<dbReference type="OrthoDB" id="7847955at2"/>
<dbReference type="SFLD" id="SFLDG01140">
    <property type="entry name" value="C2.B:_Phosphomannomutase_and_P"/>
    <property type="match status" value="1"/>
</dbReference>
<comment type="caution">
    <text evidence="1">The sequence shown here is derived from an EMBL/GenBank/DDBJ whole genome shotgun (WGS) entry which is preliminary data.</text>
</comment>
<dbReference type="Gene3D" id="3.40.50.1000">
    <property type="entry name" value="HAD superfamily/HAD-like"/>
    <property type="match status" value="1"/>
</dbReference>
<dbReference type="SFLD" id="SFLDS00003">
    <property type="entry name" value="Haloacid_Dehalogenase"/>
    <property type="match status" value="1"/>
</dbReference>
<dbReference type="Gene3D" id="3.30.1240.10">
    <property type="match status" value="1"/>
</dbReference>
<reference evidence="1 2" key="1">
    <citation type="journal article" date="2019" name="Environ. Microbiol.">
        <title>Species interactions and distinct microbial communities in high Arctic permafrost affected cryosols are associated with the CH4 and CO2 gas fluxes.</title>
        <authorList>
            <person name="Altshuler I."/>
            <person name="Hamel J."/>
            <person name="Turney S."/>
            <person name="Magnuson E."/>
            <person name="Levesque R."/>
            <person name="Greer C."/>
            <person name="Whyte L.G."/>
        </authorList>
    </citation>
    <scope>NUCLEOTIDE SEQUENCE [LARGE SCALE GENOMIC DNA]</scope>
    <source>
        <strain evidence="1 2">S5.1</strain>
    </source>
</reference>
<dbReference type="NCBIfam" id="TIGR00099">
    <property type="entry name" value="Cof-subfamily"/>
    <property type="match status" value="1"/>
</dbReference>
<dbReference type="Pfam" id="PF08282">
    <property type="entry name" value="Hydrolase_3"/>
    <property type="match status" value="1"/>
</dbReference>
<dbReference type="PANTHER" id="PTHR10000:SF8">
    <property type="entry name" value="HAD SUPERFAMILY HYDROLASE-LIKE, TYPE 3"/>
    <property type="match status" value="1"/>
</dbReference>
<dbReference type="InterPro" id="IPR000150">
    <property type="entry name" value="Cof"/>
</dbReference>
<accession>A0A502CHH8</accession>
<dbReference type="Proteomes" id="UP000318413">
    <property type="component" value="Unassembled WGS sequence"/>
</dbReference>
<organism evidence="1 2">
    <name type="scientific">Sphingomonas oligophenolica</name>
    <dbReference type="NCBI Taxonomy" id="301154"/>
    <lineage>
        <taxon>Bacteria</taxon>
        <taxon>Pseudomonadati</taxon>
        <taxon>Pseudomonadota</taxon>
        <taxon>Alphaproteobacteria</taxon>
        <taxon>Sphingomonadales</taxon>
        <taxon>Sphingomonadaceae</taxon>
        <taxon>Sphingomonas</taxon>
    </lineage>
</organism>
<sequence length="272" mass="28582">MVNPVKLVVSDVDGTLVDKQKQLTVATTDAVARLDAAGVAFTIISARPRSGMMPIADTLGIDQPMGAFNGGTIFTRDGTVTEHHVIDANVARGMMALAEGAAVDRWVFADDKWYSTTDRGVHVEHERVASNQEPIVTDDFADLLTRADKITFVSDDEPVLVALHEQAARFDADATIVQSQTYYLDVTALAANKGDGVAALAKAIGVDLAETAAIGDQFNDAPMLEVAGYAVAMGNAPAKVQALADDVTLGNDADGVAHAIDTLILPRIGVPV</sequence>
<proteinExistence type="predicted"/>
<dbReference type="PANTHER" id="PTHR10000">
    <property type="entry name" value="PHOSPHOSERINE PHOSPHATASE"/>
    <property type="match status" value="1"/>
</dbReference>
<name>A0A502CHH8_9SPHN</name>
<dbReference type="EMBL" id="RCZK01000008">
    <property type="protein sequence ID" value="TPG12054.1"/>
    <property type="molecule type" value="Genomic_DNA"/>
</dbReference>
<dbReference type="InterPro" id="IPR006379">
    <property type="entry name" value="HAD-SF_hydro_IIB"/>
</dbReference>
<dbReference type="GO" id="GO:0000287">
    <property type="term" value="F:magnesium ion binding"/>
    <property type="evidence" value="ECO:0007669"/>
    <property type="project" value="TreeGrafter"/>
</dbReference>
<dbReference type="AlphaFoldDB" id="A0A502CHH8"/>
<evidence type="ECO:0000313" key="1">
    <source>
        <dbReference type="EMBL" id="TPG12054.1"/>
    </source>
</evidence>
<gene>
    <name evidence="1" type="ORF">EAH84_10810</name>
</gene>
<dbReference type="InterPro" id="IPR023214">
    <property type="entry name" value="HAD_sf"/>
</dbReference>
<evidence type="ECO:0000313" key="2">
    <source>
        <dbReference type="Proteomes" id="UP000318413"/>
    </source>
</evidence>
<dbReference type="SUPFAM" id="SSF56784">
    <property type="entry name" value="HAD-like"/>
    <property type="match status" value="1"/>
</dbReference>
<keyword evidence="2" id="KW-1185">Reference proteome</keyword>
<dbReference type="InterPro" id="IPR036412">
    <property type="entry name" value="HAD-like_sf"/>
</dbReference>
<protein>
    <submittedName>
        <fullName evidence="1">HAD family phosphatase</fullName>
    </submittedName>
</protein>
<dbReference type="CDD" id="cd07516">
    <property type="entry name" value="HAD_Pase"/>
    <property type="match status" value="1"/>
</dbReference>
<dbReference type="GO" id="GO:0005829">
    <property type="term" value="C:cytosol"/>
    <property type="evidence" value="ECO:0007669"/>
    <property type="project" value="TreeGrafter"/>
</dbReference>
<dbReference type="NCBIfam" id="TIGR01484">
    <property type="entry name" value="HAD-SF-IIB"/>
    <property type="match status" value="1"/>
</dbReference>
<dbReference type="GO" id="GO:0016791">
    <property type="term" value="F:phosphatase activity"/>
    <property type="evidence" value="ECO:0007669"/>
    <property type="project" value="TreeGrafter"/>
</dbReference>